<name>A0A6U1Z2G2_TRICV</name>
<dbReference type="EMBL" id="HBGO01034299">
    <property type="protein sequence ID" value="CAD9359264.1"/>
    <property type="molecule type" value="Transcribed_RNA"/>
</dbReference>
<accession>A0A6U1Z2G2</accession>
<proteinExistence type="predicted"/>
<dbReference type="EMBL" id="HBGO01034300">
    <property type="protein sequence ID" value="CAD9359265.1"/>
    <property type="molecule type" value="Transcribed_RNA"/>
</dbReference>
<protein>
    <submittedName>
        <fullName evidence="2">Uncharacterized protein</fullName>
    </submittedName>
</protein>
<gene>
    <name evidence="1" type="ORF">OSIN01602_LOCUS19827</name>
    <name evidence="2" type="ORF">OSIN01602_LOCUS19828</name>
</gene>
<evidence type="ECO:0000313" key="2">
    <source>
        <dbReference type="EMBL" id="CAD9359265.1"/>
    </source>
</evidence>
<evidence type="ECO:0000313" key="1">
    <source>
        <dbReference type="EMBL" id="CAD9359264.1"/>
    </source>
</evidence>
<dbReference type="AlphaFoldDB" id="A0A6U1Z2G2"/>
<organism evidence="2">
    <name type="scientific">Trieres chinensis</name>
    <name type="common">Marine centric diatom</name>
    <name type="synonym">Odontella sinensis</name>
    <dbReference type="NCBI Taxonomy" id="1514140"/>
    <lineage>
        <taxon>Eukaryota</taxon>
        <taxon>Sar</taxon>
        <taxon>Stramenopiles</taxon>
        <taxon>Ochrophyta</taxon>
        <taxon>Bacillariophyta</taxon>
        <taxon>Mediophyceae</taxon>
        <taxon>Biddulphiophycidae</taxon>
        <taxon>Eupodiscales</taxon>
        <taxon>Parodontellaceae</taxon>
        <taxon>Trieres</taxon>
    </lineage>
</organism>
<reference evidence="2" key="1">
    <citation type="submission" date="2021-01" db="EMBL/GenBank/DDBJ databases">
        <authorList>
            <person name="Corre E."/>
            <person name="Pelletier E."/>
            <person name="Niang G."/>
            <person name="Scheremetjew M."/>
            <person name="Finn R."/>
            <person name="Kale V."/>
            <person name="Holt S."/>
            <person name="Cochrane G."/>
            <person name="Meng A."/>
            <person name="Brown T."/>
            <person name="Cohen L."/>
        </authorList>
    </citation>
    <scope>NUCLEOTIDE SEQUENCE</scope>
    <source>
        <strain evidence="2">Grunow 1884</strain>
    </source>
</reference>
<sequence length="100" mass="11246">MALYKRGEAMGGDGGSSIRVNELDGLANPMAYVSSGGNDGNGSGDNGGKGVAPLAIAAALYVLYRLHQQGWHVCEQRSRRRWRQQPCRCRWRRSRWRKRR</sequence>